<dbReference type="Gene3D" id="3.30.530.20">
    <property type="match status" value="1"/>
</dbReference>
<dbReference type="PROSITE" id="PS50848">
    <property type="entry name" value="START"/>
    <property type="match status" value="1"/>
</dbReference>
<dbReference type="CDD" id="cd00177">
    <property type="entry name" value="START"/>
    <property type="match status" value="1"/>
</dbReference>
<sequence>MPAAADWIIDAASHPNAATQAALAHLKVLLKQTWAPSFESKGVTATTTTAVPGLESPVPITRGEIDLPESVDMFDIFSVIMTASLRPSWDERTESAEVREHEADKNAIAYSVQLSFARDLCVSISPVMYDAELDAHLVVQRSVEHKDIPDVSGKVRAEVRLAAIMVTKNASGGHRLTYIVDVDTKGSIPSAILKIVSSSTPMCAGKMIEYVQTHGAPARFVSGKTTLITNNSFDRATGRATFEMKGEPIHAYSPIDAKIFPTGAAIQVTGGEVTVTKEGRGVVIKSSGPATVSVVITKHSGAAGDIVVNGVAI</sequence>
<protein>
    <recommendedName>
        <fullName evidence="1">START domain-containing protein</fullName>
    </recommendedName>
</protein>
<name>A0ABR4NDX8_9FUNG</name>
<accession>A0ABR4NDX8</accession>
<dbReference type="SUPFAM" id="SSF55961">
    <property type="entry name" value="Bet v1-like"/>
    <property type="match status" value="1"/>
</dbReference>
<dbReference type="InterPro" id="IPR051213">
    <property type="entry name" value="START_lipid_transfer"/>
</dbReference>
<evidence type="ECO:0000313" key="2">
    <source>
        <dbReference type="EMBL" id="KAL2917718.1"/>
    </source>
</evidence>
<reference evidence="2 3" key="1">
    <citation type="submission" date="2023-09" db="EMBL/GenBank/DDBJ databases">
        <title>Pangenome analysis of Batrachochytrium dendrobatidis and related Chytrids.</title>
        <authorList>
            <person name="Yacoub M.N."/>
            <person name="Stajich J.E."/>
            <person name="James T.Y."/>
        </authorList>
    </citation>
    <scope>NUCLEOTIDE SEQUENCE [LARGE SCALE GENOMIC DNA]</scope>
    <source>
        <strain evidence="2 3">JEL0888</strain>
    </source>
</reference>
<dbReference type="InterPro" id="IPR023393">
    <property type="entry name" value="START-like_dom_sf"/>
</dbReference>
<dbReference type="Proteomes" id="UP001527925">
    <property type="component" value="Unassembled WGS sequence"/>
</dbReference>
<organism evidence="2 3">
    <name type="scientific">Polyrhizophydium stewartii</name>
    <dbReference type="NCBI Taxonomy" id="2732419"/>
    <lineage>
        <taxon>Eukaryota</taxon>
        <taxon>Fungi</taxon>
        <taxon>Fungi incertae sedis</taxon>
        <taxon>Chytridiomycota</taxon>
        <taxon>Chytridiomycota incertae sedis</taxon>
        <taxon>Chytridiomycetes</taxon>
        <taxon>Rhizophydiales</taxon>
        <taxon>Rhizophydiales incertae sedis</taxon>
        <taxon>Polyrhizophydium</taxon>
    </lineage>
</organism>
<comment type="caution">
    <text evidence="2">The sequence shown here is derived from an EMBL/GenBank/DDBJ whole genome shotgun (WGS) entry which is preliminary data.</text>
</comment>
<dbReference type="PANTHER" id="PTHR19308:SF14">
    <property type="entry name" value="START DOMAIN-CONTAINING PROTEIN"/>
    <property type="match status" value="1"/>
</dbReference>
<feature type="domain" description="START" evidence="1">
    <location>
        <begin position="31"/>
        <end position="214"/>
    </location>
</feature>
<dbReference type="Pfam" id="PF01852">
    <property type="entry name" value="START"/>
    <property type="match status" value="1"/>
</dbReference>
<evidence type="ECO:0000259" key="1">
    <source>
        <dbReference type="PROSITE" id="PS50848"/>
    </source>
</evidence>
<dbReference type="EMBL" id="JADGIZ020000009">
    <property type="protein sequence ID" value="KAL2917718.1"/>
    <property type="molecule type" value="Genomic_DNA"/>
</dbReference>
<dbReference type="InterPro" id="IPR002913">
    <property type="entry name" value="START_lipid-bd_dom"/>
</dbReference>
<proteinExistence type="predicted"/>
<dbReference type="PANTHER" id="PTHR19308">
    <property type="entry name" value="PHOSPHATIDYLCHOLINE TRANSFER PROTEIN"/>
    <property type="match status" value="1"/>
</dbReference>
<gene>
    <name evidence="2" type="ORF">HK105_202591</name>
</gene>
<evidence type="ECO:0000313" key="3">
    <source>
        <dbReference type="Proteomes" id="UP001527925"/>
    </source>
</evidence>
<keyword evidence="3" id="KW-1185">Reference proteome</keyword>